<organism evidence="1 2">
    <name type="scientific">Paraburkholderia sartisoli</name>
    <dbReference type="NCBI Taxonomy" id="83784"/>
    <lineage>
        <taxon>Bacteria</taxon>
        <taxon>Pseudomonadati</taxon>
        <taxon>Pseudomonadota</taxon>
        <taxon>Betaproteobacteria</taxon>
        <taxon>Burkholderiales</taxon>
        <taxon>Burkholderiaceae</taxon>
        <taxon>Paraburkholderia</taxon>
    </lineage>
</organism>
<evidence type="ECO:0000313" key="2">
    <source>
        <dbReference type="Proteomes" id="UP000198638"/>
    </source>
</evidence>
<dbReference type="AlphaFoldDB" id="A0A1H4B186"/>
<dbReference type="Proteomes" id="UP000198638">
    <property type="component" value="Unassembled WGS sequence"/>
</dbReference>
<dbReference type="RefSeq" id="WP_090530822.1">
    <property type="nucleotide sequence ID" value="NZ_FNRQ01000001.1"/>
</dbReference>
<protein>
    <submittedName>
        <fullName evidence="1">Uncharacterized protein</fullName>
    </submittedName>
</protein>
<accession>A0A1H4B186</accession>
<name>A0A1H4B186_9BURK</name>
<dbReference type="EMBL" id="FNRQ01000001">
    <property type="protein sequence ID" value="SEA41903.1"/>
    <property type="molecule type" value="Genomic_DNA"/>
</dbReference>
<evidence type="ECO:0000313" key="1">
    <source>
        <dbReference type="EMBL" id="SEA41903.1"/>
    </source>
</evidence>
<dbReference type="STRING" id="83784.SAMN05192564_1011416"/>
<reference evidence="2" key="1">
    <citation type="submission" date="2016-10" db="EMBL/GenBank/DDBJ databases">
        <authorList>
            <person name="Varghese N."/>
            <person name="Submissions S."/>
        </authorList>
    </citation>
    <scope>NUCLEOTIDE SEQUENCE [LARGE SCALE GENOMIC DNA]</scope>
    <source>
        <strain evidence="2">LMG 24000</strain>
    </source>
</reference>
<proteinExistence type="predicted"/>
<gene>
    <name evidence="1" type="ORF">SAMN05192564_1011416</name>
</gene>
<sequence>MGSNGSGLLQGLRILEVAGIGPAPIEGMHPGAVPLRGEDTESVLAGWCETRSSVAGGKSGSVR</sequence>
<keyword evidence="2" id="KW-1185">Reference proteome</keyword>